<accession>A0A914AMW0</accession>
<feature type="region of interest" description="Disordered" evidence="6">
    <location>
        <begin position="192"/>
        <end position="257"/>
    </location>
</feature>
<reference evidence="8" key="1">
    <citation type="submission" date="2022-11" db="UniProtKB">
        <authorList>
            <consortium name="EnsemblMetazoa"/>
        </authorList>
    </citation>
    <scope>IDENTIFICATION</scope>
</reference>
<keyword evidence="2" id="KW-0677">Repeat</keyword>
<evidence type="ECO:0000256" key="1">
    <source>
        <dbReference type="ARBA" id="ARBA00022723"/>
    </source>
</evidence>
<dbReference type="PANTHER" id="PTHR24408">
    <property type="entry name" value="ZINC FINGER PROTEIN"/>
    <property type="match status" value="1"/>
</dbReference>
<dbReference type="OrthoDB" id="3437960at2759"/>
<dbReference type="RefSeq" id="XP_038064769.1">
    <property type="nucleotide sequence ID" value="XM_038208841.1"/>
</dbReference>
<evidence type="ECO:0000256" key="6">
    <source>
        <dbReference type="SAM" id="MobiDB-lite"/>
    </source>
</evidence>
<dbReference type="GO" id="GO:0000981">
    <property type="term" value="F:DNA-binding transcription factor activity, RNA polymerase II-specific"/>
    <property type="evidence" value="ECO:0007669"/>
    <property type="project" value="TreeGrafter"/>
</dbReference>
<feature type="compositionally biased region" description="Low complexity" evidence="6">
    <location>
        <begin position="243"/>
        <end position="255"/>
    </location>
</feature>
<keyword evidence="1" id="KW-0479">Metal-binding</keyword>
<dbReference type="PANTHER" id="PTHR24408:SF58">
    <property type="entry name" value="TRANSCRIPTION FACTOR (TFIIIA), PUTATIVE (AFU_ORTHOLOGUE AFUA_1G05150)-RELATED"/>
    <property type="match status" value="1"/>
</dbReference>
<keyword evidence="3 5" id="KW-0863">Zinc-finger</keyword>
<feature type="domain" description="C2H2-type" evidence="7">
    <location>
        <begin position="107"/>
        <end position="134"/>
    </location>
</feature>
<evidence type="ECO:0000256" key="4">
    <source>
        <dbReference type="ARBA" id="ARBA00022833"/>
    </source>
</evidence>
<protein>
    <recommendedName>
        <fullName evidence="7">C2H2-type domain-containing protein</fullName>
    </recommendedName>
</protein>
<dbReference type="Gene3D" id="3.30.160.60">
    <property type="entry name" value="Classic Zinc Finger"/>
    <property type="match status" value="2"/>
</dbReference>
<name>A0A914AMW0_PATMI</name>
<dbReference type="AlphaFoldDB" id="A0A914AMW0"/>
<dbReference type="GO" id="GO:0005634">
    <property type="term" value="C:nucleus"/>
    <property type="evidence" value="ECO:0007669"/>
    <property type="project" value="TreeGrafter"/>
</dbReference>
<dbReference type="EnsemblMetazoa" id="XM_038208841.1">
    <property type="protein sequence ID" value="XP_038064769.1"/>
    <property type="gene ID" value="LOC119735140"/>
</dbReference>
<evidence type="ECO:0000313" key="8">
    <source>
        <dbReference type="EnsemblMetazoa" id="XP_038064769.1"/>
    </source>
</evidence>
<proteinExistence type="predicted"/>
<dbReference type="GeneID" id="119735140"/>
<dbReference type="InterPro" id="IPR013087">
    <property type="entry name" value="Znf_C2H2_type"/>
</dbReference>
<keyword evidence="9" id="KW-1185">Reference proteome</keyword>
<dbReference type="InterPro" id="IPR036236">
    <property type="entry name" value="Znf_C2H2_sf"/>
</dbReference>
<dbReference type="Pfam" id="PF12874">
    <property type="entry name" value="zf-met"/>
    <property type="match status" value="1"/>
</dbReference>
<evidence type="ECO:0000256" key="3">
    <source>
        <dbReference type="ARBA" id="ARBA00022771"/>
    </source>
</evidence>
<evidence type="ECO:0000256" key="2">
    <source>
        <dbReference type="ARBA" id="ARBA00022737"/>
    </source>
</evidence>
<feature type="domain" description="C2H2-type" evidence="7">
    <location>
        <begin position="258"/>
        <end position="286"/>
    </location>
</feature>
<sequence>MSHQSAMRPYPTSTPTSQQFLQCLQEEWDIDQDEDQLMIVDVPPEPSVAVAQQGLQGGRGRQGHDEKAVKGRQYSCVSCDKVFRQLTNLIRHCKLDNIDTSVNKKAVTCPVCSKVFSRPDNLKRHRKNHTADQLPSISHQISDQEKVESTIAKTGTDCNPPQNPSSTISTCPACGVVFQRVSHMLRHLQNDHGGVSASYPTPFEQTPEPYQSENVEGDPEMMEAVSDVHTTPSPTDVPPTSPQTPLQTPQTSQAPHGHICPLCDKSFSRHDNLKKHIKTYHEGSTTPPSIPEET</sequence>
<keyword evidence="4" id="KW-0862">Zinc</keyword>
<dbReference type="Pfam" id="PF00096">
    <property type="entry name" value="zf-C2H2"/>
    <property type="match status" value="3"/>
</dbReference>
<evidence type="ECO:0000259" key="7">
    <source>
        <dbReference type="PROSITE" id="PS50157"/>
    </source>
</evidence>
<feature type="domain" description="C2H2-type" evidence="7">
    <location>
        <begin position="169"/>
        <end position="197"/>
    </location>
</feature>
<dbReference type="PROSITE" id="PS00028">
    <property type="entry name" value="ZINC_FINGER_C2H2_1"/>
    <property type="match status" value="3"/>
</dbReference>
<dbReference type="PROSITE" id="PS50157">
    <property type="entry name" value="ZINC_FINGER_C2H2_2"/>
    <property type="match status" value="4"/>
</dbReference>
<organism evidence="8 9">
    <name type="scientific">Patiria miniata</name>
    <name type="common">Bat star</name>
    <name type="synonym">Asterina miniata</name>
    <dbReference type="NCBI Taxonomy" id="46514"/>
    <lineage>
        <taxon>Eukaryota</taxon>
        <taxon>Metazoa</taxon>
        <taxon>Echinodermata</taxon>
        <taxon>Eleutherozoa</taxon>
        <taxon>Asterozoa</taxon>
        <taxon>Asteroidea</taxon>
        <taxon>Valvatacea</taxon>
        <taxon>Valvatida</taxon>
        <taxon>Asterinidae</taxon>
        <taxon>Patiria</taxon>
    </lineage>
</organism>
<dbReference type="SMART" id="SM00355">
    <property type="entry name" value="ZnF_C2H2"/>
    <property type="match status" value="4"/>
</dbReference>
<evidence type="ECO:0000256" key="5">
    <source>
        <dbReference type="PROSITE-ProRule" id="PRU00042"/>
    </source>
</evidence>
<dbReference type="SUPFAM" id="SSF57667">
    <property type="entry name" value="beta-beta-alpha zinc fingers"/>
    <property type="match status" value="2"/>
</dbReference>
<dbReference type="GO" id="GO:0043565">
    <property type="term" value="F:sequence-specific DNA binding"/>
    <property type="evidence" value="ECO:0007669"/>
    <property type="project" value="TreeGrafter"/>
</dbReference>
<evidence type="ECO:0000313" key="9">
    <source>
        <dbReference type="Proteomes" id="UP000887568"/>
    </source>
</evidence>
<dbReference type="Proteomes" id="UP000887568">
    <property type="component" value="Unplaced"/>
</dbReference>
<dbReference type="GO" id="GO:0008270">
    <property type="term" value="F:zinc ion binding"/>
    <property type="evidence" value="ECO:0007669"/>
    <property type="project" value="UniProtKB-KW"/>
</dbReference>
<dbReference type="FunFam" id="3.30.160.60:FF:000446">
    <property type="entry name" value="Zinc finger protein"/>
    <property type="match status" value="1"/>
</dbReference>
<feature type="domain" description="C2H2-type" evidence="7">
    <location>
        <begin position="74"/>
        <end position="104"/>
    </location>
</feature>
<dbReference type="FunFam" id="3.30.160.60:FF:000100">
    <property type="entry name" value="Zinc finger 45-like"/>
    <property type="match status" value="1"/>
</dbReference>